<evidence type="ECO:0000313" key="2">
    <source>
        <dbReference type="Proteomes" id="UP000011713"/>
    </source>
</evidence>
<protein>
    <submittedName>
        <fullName evidence="1">Uncharacterized protein</fullName>
    </submittedName>
</protein>
<dbReference type="EnsemblProtists" id="HpaT807387">
    <property type="protein sequence ID" value="HpaP807387"/>
    <property type="gene ID" value="HpaG807387"/>
</dbReference>
<dbReference type="AlphaFoldDB" id="M4BLV2"/>
<dbReference type="EMBL" id="JH598398">
    <property type="status" value="NOT_ANNOTATED_CDS"/>
    <property type="molecule type" value="Genomic_DNA"/>
</dbReference>
<name>M4BLV2_HYAAE</name>
<dbReference type="VEuPathDB" id="FungiDB:HpaG807387"/>
<evidence type="ECO:0000313" key="1">
    <source>
        <dbReference type="EnsemblProtists" id="HpaP807387"/>
    </source>
</evidence>
<proteinExistence type="predicted"/>
<dbReference type="InParanoid" id="M4BLV2"/>
<reference evidence="2" key="1">
    <citation type="journal article" date="2010" name="Science">
        <title>Signatures of adaptation to obligate biotrophy in the Hyaloperonospora arabidopsidis genome.</title>
        <authorList>
            <person name="Baxter L."/>
            <person name="Tripathy S."/>
            <person name="Ishaque N."/>
            <person name="Boot N."/>
            <person name="Cabral A."/>
            <person name="Kemen E."/>
            <person name="Thines M."/>
            <person name="Ah-Fong A."/>
            <person name="Anderson R."/>
            <person name="Badejoko W."/>
            <person name="Bittner-Eddy P."/>
            <person name="Boore J.L."/>
            <person name="Chibucos M.C."/>
            <person name="Coates M."/>
            <person name="Dehal P."/>
            <person name="Delehaunty K."/>
            <person name="Dong S."/>
            <person name="Downton P."/>
            <person name="Dumas B."/>
            <person name="Fabro G."/>
            <person name="Fronick C."/>
            <person name="Fuerstenberg S.I."/>
            <person name="Fulton L."/>
            <person name="Gaulin E."/>
            <person name="Govers F."/>
            <person name="Hughes L."/>
            <person name="Humphray S."/>
            <person name="Jiang R.H."/>
            <person name="Judelson H."/>
            <person name="Kamoun S."/>
            <person name="Kyung K."/>
            <person name="Meijer H."/>
            <person name="Minx P."/>
            <person name="Morris P."/>
            <person name="Nelson J."/>
            <person name="Phuntumart V."/>
            <person name="Qutob D."/>
            <person name="Rehmany A."/>
            <person name="Rougon-Cardoso A."/>
            <person name="Ryden P."/>
            <person name="Torto-Alalibo T."/>
            <person name="Studholme D."/>
            <person name="Wang Y."/>
            <person name="Win J."/>
            <person name="Wood J."/>
            <person name="Clifton S.W."/>
            <person name="Rogers J."/>
            <person name="Van den Ackerveken G."/>
            <person name="Jones J.D."/>
            <person name="McDowell J.M."/>
            <person name="Beynon J."/>
            <person name="Tyler B.M."/>
        </authorList>
    </citation>
    <scope>NUCLEOTIDE SEQUENCE [LARGE SCALE GENOMIC DNA]</scope>
    <source>
        <strain evidence="2">Emoy2</strain>
    </source>
</reference>
<reference evidence="1" key="2">
    <citation type="submission" date="2015-06" db="UniProtKB">
        <authorList>
            <consortium name="EnsemblProtists"/>
        </authorList>
    </citation>
    <scope>IDENTIFICATION</scope>
    <source>
        <strain evidence="1">Emoy2</strain>
    </source>
</reference>
<sequence length="161" mass="17602">MNNAMTAHDLALHYLFDMRMLGARAKSDCSMSLSEREKALSTISWASSLKLSGDVSNYIRKSDEQSLHSLSLAARPSKTALSLSASPFVVTTFTSLSSLGLLVYRKHSQHSSSLCPIAAIPSYLVLRRAIAQYNKSWIVCINTRNSLTLFRSLSAANTTAV</sequence>
<dbReference type="HOGENOM" id="CLU_1646985_0_0_1"/>
<accession>M4BLV2</accession>
<organism evidence="1 2">
    <name type="scientific">Hyaloperonospora arabidopsidis (strain Emoy2)</name>
    <name type="common">Downy mildew agent</name>
    <name type="synonym">Peronospora arabidopsidis</name>
    <dbReference type="NCBI Taxonomy" id="559515"/>
    <lineage>
        <taxon>Eukaryota</taxon>
        <taxon>Sar</taxon>
        <taxon>Stramenopiles</taxon>
        <taxon>Oomycota</taxon>
        <taxon>Peronosporomycetes</taxon>
        <taxon>Peronosporales</taxon>
        <taxon>Peronosporaceae</taxon>
        <taxon>Hyaloperonospora</taxon>
    </lineage>
</organism>
<keyword evidence="2" id="KW-1185">Reference proteome</keyword>
<dbReference type="Proteomes" id="UP000011713">
    <property type="component" value="Unassembled WGS sequence"/>
</dbReference>